<evidence type="ECO:0000259" key="4">
    <source>
        <dbReference type="Pfam" id="PF00440"/>
    </source>
</evidence>
<dbReference type="InterPro" id="IPR009057">
    <property type="entry name" value="Homeodomain-like_sf"/>
</dbReference>
<dbReference type="RefSeq" id="WP_120673952.1">
    <property type="nucleotide sequence ID" value="NZ_RAZS01000001.1"/>
</dbReference>
<keyword evidence="8" id="KW-1185">Reference proteome</keyword>
<evidence type="ECO:0000313" key="6">
    <source>
        <dbReference type="EMBL" id="RKN23859.1"/>
    </source>
</evidence>
<dbReference type="Gene3D" id="1.10.357.10">
    <property type="entry name" value="Tetracycline Repressor, domain 2"/>
    <property type="match status" value="1"/>
</dbReference>
<dbReference type="InterPro" id="IPR001647">
    <property type="entry name" value="HTH_TetR"/>
</dbReference>
<sequence>MVADARSAARAVIKDQGVEALTLAEVARRVGVTPAALYRHFEDPPLADIVRQAAREVTAEITDLLQTTVDAQEENDYAARLVEPARAFRLWALANRQEFALLFGTPTAAAGSAQVDVTSDWVRRLAGVWGPEFVKLWAARPYPILDDDELDARLRPQLAEYRRATGVEIPLGALVVMLSCWRSIYGAVALEVFDQFAPLITDHEPMFELLMQDLMTVLGLVADYHPPTVVRLAGAG</sequence>
<evidence type="ECO:0000256" key="2">
    <source>
        <dbReference type="ARBA" id="ARBA00023125"/>
    </source>
</evidence>
<accession>A0A3A9YHY9</accession>
<comment type="caution">
    <text evidence="7">The sequence shown here is derived from an EMBL/GenBank/DDBJ whole genome shotgun (WGS) entry which is preliminary data.</text>
</comment>
<evidence type="ECO:0000256" key="1">
    <source>
        <dbReference type="ARBA" id="ARBA00023015"/>
    </source>
</evidence>
<evidence type="ECO:0000256" key="3">
    <source>
        <dbReference type="ARBA" id="ARBA00023163"/>
    </source>
</evidence>
<evidence type="ECO:0000313" key="8">
    <source>
        <dbReference type="Proteomes" id="UP000271548"/>
    </source>
</evidence>
<gene>
    <name evidence="7" type="ORF">D7044_16245</name>
    <name evidence="6" type="ORF">D7147_02175</name>
</gene>
<dbReference type="Proteomes" id="UP000275865">
    <property type="component" value="Unassembled WGS sequence"/>
</dbReference>
<dbReference type="Proteomes" id="UP000271548">
    <property type="component" value="Unassembled WGS sequence"/>
</dbReference>
<dbReference type="EMBL" id="RAZS01000001">
    <property type="protein sequence ID" value="RKN23859.1"/>
    <property type="molecule type" value="Genomic_DNA"/>
</dbReference>
<evidence type="ECO:0000313" key="9">
    <source>
        <dbReference type="Proteomes" id="UP000275865"/>
    </source>
</evidence>
<reference evidence="8 9" key="1">
    <citation type="submission" date="2018-09" db="EMBL/GenBank/DDBJ databases">
        <title>Micromonospora sp. nov. MS1-9, isolated from a root of Musa sp.</title>
        <authorList>
            <person name="Kuncharoen N."/>
            <person name="Kudo T."/>
            <person name="Ohkuma M."/>
            <person name="Yuki M."/>
            <person name="Tanasupawat S."/>
        </authorList>
    </citation>
    <scope>NUCLEOTIDE SEQUENCE [LARGE SCALE GENOMIC DNA]</scope>
    <source>
        <strain evidence="7 9">MS1-9</strain>
        <strain evidence="6 8">NGC1-4</strain>
    </source>
</reference>
<dbReference type="SUPFAM" id="SSF48498">
    <property type="entry name" value="Tetracyclin repressor-like, C-terminal domain"/>
    <property type="match status" value="1"/>
</dbReference>
<protein>
    <submittedName>
        <fullName evidence="7">TetR/AcrR family transcriptional regulator</fullName>
    </submittedName>
</protein>
<dbReference type="InterPro" id="IPR025996">
    <property type="entry name" value="MT1864/Rv1816-like_C"/>
</dbReference>
<organism evidence="7 9">
    <name type="scientific">Micromonospora musae</name>
    <dbReference type="NCBI Taxonomy" id="1894970"/>
    <lineage>
        <taxon>Bacteria</taxon>
        <taxon>Bacillati</taxon>
        <taxon>Actinomycetota</taxon>
        <taxon>Actinomycetes</taxon>
        <taxon>Micromonosporales</taxon>
        <taxon>Micromonosporaceae</taxon>
        <taxon>Micromonospora</taxon>
    </lineage>
</organism>
<feature type="domain" description="HTH tetR-type" evidence="4">
    <location>
        <begin position="7"/>
        <end position="42"/>
    </location>
</feature>
<evidence type="ECO:0000259" key="5">
    <source>
        <dbReference type="Pfam" id="PF13305"/>
    </source>
</evidence>
<keyword evidence="3" id="KW-0804">Transcription</keyword>
<dbReference type="InterPro" id="IPR036271">
    <property type="entry name" value="Tet_transcr_reg_TetR-rel_C_sf"/>
</dbReference>
<proteinExistence type="predicted"/>
<name>A0A3A9YHY9_9ACTN</name>
<keyword evidence="1" id="KW-0805">Transcription regulation</keyword>
<dbReference type="OrthoDB" id="3210322at2"/>
<feature type="domain" description="HTH-type transcriptional regulator MT1864/Rv1816-like C-terminal" evidence="5">
    <location>
        <begin position="85"/>
        <end position="214"/>
    </location>
</feature>
<evidence type="ECO:0000313" key="7">
    <source>
        <dbReference type="EMBL" id="RKN31826.1"/>
    </source>
</evidence>
<dbReference type="AlphaFoldDB" id="A0A3A9YHY9"/>
<keyword evidence="2" id="KW-0238">DNA-binding</keyword>
<dbReference type="EMBL" id="RAZT01000007">
    <property type="protein sequence ID" value="RKN31826.1"/>
    <property type="molecule type" value="Genomic_DNA"/>
</dbReference>
<dbReference type="GO" id="GO:0003677">
    <property type="term" value="F:DNA binding"/>
    <property type="evidence" value="ECO:0007669"/>
    <property type="project" value="UniProtKB-KW"/>
</dbReference>
<dbReference type="Pfam" id="PF13305">
    <property type="entry name" value="TetR_C_33"/>
    <property type="match status" value="1"/>
</dbReference>
<dbReference type="SUPFAM" id="SSF46689">
    <property type="entry name" value="Homeodomain-like"/>
    <property type="match status" value="1"/>
</dbReference>
<dbReference type="Pfam" id="PF00440">
    <property type="entry name" value="TetR_N"/>
    <property type="match status" value="1"/>
</dbReference>